<evidence type="ECO:0000259" key="5">
    <source>
        <dbReference type="PROSITE" id="PS51007"/>
    </source>
</evidence>
<dbReference type="SUPFAM" id="SSF48371">
    <property type="entry name" value="ARM repeat"/>
    <property type="match status" value="1"/>
</dbReference>
<dbReference type="NCBIfam" id="TIGR02603">
    <property type="entry name" value="CxxCH_TIGR02603"/>
    <property type="match status" value="1"/>
</dbReference>
<evidence type="ECO:0000256" key="2">
    <source>
        <dbReference type="ARBA" id="ARBA00022723"/>
    </source>
</evidence>
<dbReference type="PANTHER" id="PTHR33546:SF1">
    <property type="entry name" value="LARGE, MULTIFUNCTIONAL SECRETED PROTEIN"/>
    <property type="match status" value="1"/>
</dbReference>
<dbReference type="Pfam" id="PF23500">
    <property type="entry name" value="DUF7133"/>
    <property type="match status" value="1"/>
</dbReference>
<dbReference type="RefSeq" id="WP_009285408.1">
    <property type="nucleotide sequence ID" value="NZ_CAIT01000010.1"/>
</dbReference>
<dbReference type="STRING" id="1185876.BN8_06235"/>
<dbReference type="eggNOG" id="COG2133">
    <property type="taxonomic scope" value="Bacteria"/>
</dbReference>
<dbReference type="eggNOG" id="COG1413">
    <property type="taxonomic scope" value="Bacteria"/>
</dbReference>
<keyword evidence="1 4" id="KW-0349">Heme</keyword>
<dbReference type="PANTHER" id="PTHR33546">
    <property type="entry name" value="LARGE, MULTIFUNCTIONAL SECRETED PROTEIN-RELATED"/>
    <property type="match status" value="1"/>
</dbReference>
<dbReference type="InterPro" id="IPR036909">
    <property type="entry name" value="Cyt_c-like_dom_sf"/>
</dbReference>
<dbReference type="SUPFAM" id="SSF46626">
    <property type="entry name" value="Cytochrome c"/>
    <property type="match status" value="1"/>
</dbReference>
<feature type="domain" description="Cytochrome c" evidence="5">
    <location>
        <begin position="739"/>
        <end position="874"/>
    </location>
</feature>
<dbReference type="InterPro" id="IPR013427">
    <property type="entry name" value="Haem-bd_dom_put"/>
</dbReference>
<dbReference type="InterPro" id="IPR011042">
    <property type="entry name" value="6-blade_b-propeller_TolB-like"/>
</dbReference>
<dbReference type="GO" id="GO:0046872">
    <property type="term" value="F:metal ion binding"/>
    <property type="evidence" value="ECO:0007669"/>
    <property type="project" value="UniProtKB-KW"/>
</dbReference>
<dbReference type="InterPro" id="IPR011041">
    <property type="entry name" value="Quinoprot_gluc/sorb_DH_b-prop"/>
</dbReference>
<protein>
    <submittedName>
        <fullName evidence="6">Heme-binding protein</fullName>
    </submittedName>
</protein>
<dbReference type="Gene3D" id="1.10.760.10">
    <property type="entry name" value="Cytochrome c-like domain"/>
    <property type="match status" value="1"/>
</dbReference>
<dbReference type="InterPro" id="IPR055557">
    <property type="entry name" value="DUF7133"/>
</dbReference>
<dbReference type="OrthoDB" id="9808161at2"/>
<dbReference type="InterPro" id="IPR009056">
    <property type="entry name" value="Cyt_c-like_dom"/>
</dbReference>
<reference evidence="6 7" key="1">
    <citation type="journal article" date="2012" name="J. Bacteriol.">
        <title>Genome Sequence of the Filamentous Bacterium Fibrisoma limi BUZ 3T.</title>
        <authorList>
            <person name="Filippini M."/>
            <person name="Qi W."/>
            <person name="Jaenicke S."/>
            <person name="Goesmann A."/>
            <person name="Smits T.H."/>
            <person name="Bagheri H.C."/>
        </authorList>
    </citation>
    <scope>NUCLEOTIDE SEQUENCE [LARGE SCALE GENOMIC DNA]</scope>
    <source>
        <strain evidence="7">BUZ 3T</strain>
    </source>
</reference>
<evidence type="ECO:0000256" key="3">
    <source>
        <dbReference type="ARBA" id="ARBA00023004"/>
    </source>
</evidence>
<dbReference type="GO" id="GO:0009055">
    <property type="term" value="F:electron transfer activity"/>
    <property type="evidence" value="ECO:0007669"/>
    <property type="project" value="InterPro"/>
</dbReference>
<gene>
    <name evidence="6" type="ORF">BN8_06235</name>
</gene>
<dbReference type="AlphaFoldDB" id="I2GSG8"/>
<dbReference type="Gene3D" id="1.25.10.10">
    <property type="entry name" value="Leucine-rich Repeat Variant"/>
    <property type="match status" value="1"/>
</dbReference>
<dbReference type="GO" id="GO:0020037">
    <property type="term" value="F:heme binding"/>
    <property type="evidence" value="ECO:0007669"/>
    <property type="project" value="InterPro"/>
</dbReference>
<evidence type="ECO:0000256" key="4">
    <source>
        <dbReference type="PROSITE-ProRule" id="PRU00433"/>
    </source>
</evidence>
<keyword evidence="2 4" id="KW-0479">Metal-binding</keyword>
<comment type="caution">
    <text evidence="6">The sequence shown here is derived from an EMBL/GenBank/DDBJ whole genome shotgun (WGS) entry which is preliminary data.</text>
</comment>
<dbReference type="EMBL" id="CAIT01000010">
    <property type="protein sequence ID" value="CCH56847.1"/>
    <property type="molecule type" value="Genomic_DNA"/>
</dbReference>
<evidence type="ECO:0000256" key="1">
    <source>
        <dbReference type="ARBA" id="ARBA00022617"/>
    </source>
</evidence>
<name>I2GSG8_9BACT</name>
<dbReference type="PROSITE" id="PS51007">
    <property type="entry name" value="CYTC"/>
    <property type="match status" value="1"/>
</dbReference>
<keyword evidence="7" id="KW-1185">Reference proteome</keyword>
<dbReference type="SUPFAM" id="SSF50952">
    <property type="entry name" value="Soluble quinoprotein glucose dehydrogenase"/>
    <property type="match status" value="1"/>
</dbReference>
<organism evidence="6 7">
    <name type="scientific">Fibrisoma limi BUZ 3</name>
    <dbReference type="NCBI Taxonomy" id="1185876"/>
    <lineage>
        <taxon>Bacteria</taxon>
        <taxon>Pseudomonadati</taxon>
        <taxon>Bacteroidota</taxon>
        <taxon>Cytophagia</taxon>
        <taxon>Cytophagales</taxon>
        <taxon>Spirosomataceae</taxon>
        <taxon>Fibrisoma</taxon>
    </lineage>
</organism>
<keyword evidence="3 4" id="KW-0408">Iron</keyword>
<accession>I2GSG8</accession>
<dbReference type="InterPro" id="IPR016024">
    <property type="entry name" value="ARM-type_fold"/>
</dbReference>
<dbReference type="Gene3D" id="2.120.10.30">
    <property type="entry name" value="TolB, C-terminal domain"/>
    <property type="match status" value="1"/>
</dbReference>
<evidence type="ECO:0000313" key="6">
    <source>
        <dbReference type="EMBL" id="CCH56847.1"/>
    </source>
</evidence>
<evidence type="ECO:0000313" key="7">
    <source>
        <dbReference type="Proteomes" id="UP000009309"/>
    </source>
</evidence>
<dbReference type="Proteomes" id="UP000009309">
    <property type="component" value="Unassembled WGS sequence"/>
</dbReference>
<sequence>MFKISISFLSAFLLTFGMNNNGGLLKKQEVTPTVVALPDYPAELQVTNFSGPELTPSPACLAVAPTGEVFVGVDKQGSLGKKPNLGSIVRLVDTDNDGNVDQHTTFAQVDNPRGIFVLGAQVFVLHAVFSPETGKATGMNLVVFDDRNGDGVADGPSKPLIENISNTAFIQQRGVDHATNGIRMGIDGWIYIAVGDFGFHNAVDRSGKKLTMLGGGIVRVRPDGTEMEIYSHGMRNIYDVAIDPYMNIFTRDNTNDGGGWNIRFSHQIQSAEYGYPVLFKHFTDEIIPALVDVGGGSGTGSLFMDEPTWPQKYNQVPMMADWGRNQLYIHRVTPDKASFTQKEEEFIRLPQITDVDVDGSGRMYLAAWNGASYVGNPSKGYVVRVVPQNWTYTAFPNLKKASVKKLAVMLASQSAVLRLHASQELLTRPAKQAAKAAWQVATNQKLSLASRVAGIFTYAQIAQANGIDNLVKLTQDASVREFAFRALADRKPFVGNVPLAPFLEGVKDPSERVQVAALVGLGRLEKQEAASALLQVAVPATFAAPGKDVEGPHATPNADIVPAHVAARSLVKLNAVDACLQAINSPNATLALWALRYMHTPEAANGLIKAYQQAKEPTLKNQILVTLARLYKQEAPYDASWWWSTRPDTHGPYYKAIEWEASPAIRTLLISEWQQASNKPFFTDLNSRLRLEIPEFGVETPVAVQEDNKVDLEKIRSKKGQVGAASIEDVMLAIAKIPGDAALGKTLFIQQGCVACHSLSKNEPMKGPFMGQIGSIMNREQIAESILKPNASISQGFSTVLITAKGNKSYTGFVTEESSSRVVLRDIAGQVYTIRKTDIMSRKEMETSMMPTGLANALSYDEFASLITFLSQQK</sequence>
<proteinExistence type="predicted"/>
<dbReference type="InterPro" id="IPR011989">
    <property type="entry name" value="ARM-like"/>
</dbReference>